<dbReference type="EMBL" id="CP027754">
    <property type="protein sequence ID" value="AZE53690.1"/>
    <property type="molecule type" value="Genomic_DNA"/>
</dbReference>
<name>A0A3G7U336_9PSED</name>
<evidence type="ECO:0000313" key="1">
    <source>
        <dbReference type="EMBL" id="AZE53690.1"/>
    </source>
</evidence>
<gene>
    <name evidence="1" type="ORF">C4K03_1519</name>
</gene>
<dbReference type="RefSeq" id="WP_124376741.1">
    <property type="nucleotide sequence ID" value="NZ_CP027754.1"/>
</dbReference>
<protein>
    <submittedName>
        <fullName evidence="1">Uncharacterized protein</fullName>
    </submittedName>
</protein>
<dbReference type="Proteomes" id="UP000268696">
    <property type="component" value="Chromosome"/>
</dbReference>
<organism evidence="1 2">
    <name type="scientific">Pseudomonas synxantha</name>
    <dbReference type="NCBI Taxonomy" id="47883"/>
    <lineage>
        <taxon>Bacteria</taxon>
        <taxon>Pseudomonadati</taxon>
        <taxon>Pseudomonadota</taxon>
        <taxon>Gammaproteobacteria</taxon>
        <taxon>Pseudomonadales</taxon>
        <taxon>Pseudomonadaceae</taxon>
        <taxon>Pseudomonas</taxon>
    </lineage>
</organism>
<sequence length="218" mass="23690">MSYGMMFKNGSDVVVIDSEFSRLTTLDKGTWSGTGSGVVVNFAKTITTDEPPLVFVRPDQSNWFCFCLVLGSAGAWTGFSFVGVVGQATSGKWFAAAFKSEPTASFGFRLWDANGKLLFDNGTPCAQFTRTITSWTYLGSVPTGQGQSRLTWTAPSSLASGDYMLLNNIAMDVAGLTSRQGNMYAVWEYNNDRLLIQVVGVDISTTLYNPVVFAKQII</sequence>
<proteinExistence type="predicted"/>
<accession>A0A3G7U336</accession>
<dbReference type="AlphaFoldDB" id="A0A3G7U336"/>
<reference evidence="1 2" key="1">
    <citation type="submission" date="2018-03" db="EMBL/GenBank/DDBJ databases">
        <title>Diversity of phytobeneficial traits revealed by whole-genome analysis of worldwide-isolated phenazine-producing Pseudomonas spp.</title>
        <authorList>
            <person name="Biessy A."/>
            <person name="Novinscak A."/>
            <person name="Blom J."/>
            <person name="Leger G."/>
            <person name="Thomashow L.S."/>
            <person name="Cazorla F.M."/>
            <person name="Josic D."/>
            <person name="Filion M."/>
        </authorList>
    </citation>
    <scope>NUCLEOTIDE SEQUENCE [LARGE SCALE GENOMIC DNA]</scope>
    <source>
        <strain evidence="1 2">30B</strain>
    </source>
</reference>
<evidence type="ECO:0000313" key="2">
    <source>
        <dbReference type="Proteomes" id="UP000268696"/>
    </source>
</evidence>